<dbReference type="AlphaFoldDB" id="A0A521G1A6"/>
<keyword evidence="1" id="KW-0812">Transmembrane</keyword>
<name>A0A521G1A6_9BACT</name>
<dbReference type="EMBL" id="NQJD01000017">
    <property type="protein sequence ID" value="TAA74768.1"/>
    <property type="molecule type" value="Genomic_DNA"/>
</dbReference>
<dbReference type="Pfam" id="PF01476">
    <property type="entry name" value="LysM"/>
    <property type="match status" value="1"/>
</dbReference>
<feature type="transmembrane region" description="Helical" evidence="1">
    <location>
        <begin position="112"/>
        <end position="131"/>
    </location>
</feature>
<evidence type="ECO:0000313" key="4">
    <source>
        <dbReference type="Proteomes" id="UP000316238"/>
    </source>
</evidence>
<feature type="transmembrane region" description="Helical" evidence="1">
    <location>
        <begin position="20"/>
        <end position="39"/>
    </location>
</feature>
<dbReference type="SUPFAM" id="SSF54106">
    <property type="entry name" value="LysM domain"/>
    <property type="match status" value="1"/>
</dbReference>
<keyword evidence="4" id="KW-1185">Reference proteome</keyword>
<dbReference type="CDD" id="cd00118">
    <property type="entry name" value="LysM"/>
    <property type="match status" value="1"/>
</dbReference>
<dbReference type="Gene3D" id="3.10.350.10">
    <property type="entry name" value="LysM domain"/>
    <property type="match status" value="1"/>
</dbReference>
<keyword evidence="1" id="KW-0472">Membrane</keyword>
<gene>
    <name evidence="3" type="ORF">CDV28_1172</name>
</gene>
<organism evidence="3 4">
    <name type="scientific">Candidatus Electronema aureum</name>
    <dbReference type="NCBI Taxonomy" id="2005002"/>
    <lineage>
        <taxon>Bacteria</taxon>
        <taxon>Pseudomonadati</taxon>
        <taxon>Thermodesulfobacteriota</taxon>
        <taxon>Desulfobulbia</taxon>
        <taxon>Desulfobulbales</taxon>
        <taxon>Desulfobulbaceae</taxon>
        <taxon>Candidatus Electronema</taxon>
    </lineage>
</organism>
<keyword evidence="1" id="KW-1133">Transmembrane helix</keyword>
<dbReference type="SMART" id="SM00257">
    <property type="entry name" value="LysM"/>
    <property type="match status" value="1"/>
</dbReference>
<accession>A0A521G1A6</accession>
<dbReference type="PROSITE" id="PS51782">
    <property type="entry name" value="LYSM"/>
    <property type="match status" value="1"/>
</dbReference>
<evidence type="ECO:0000256" key="1">
    <source>
        <dbReference type="SAM" id="Phobius"/>
    </source>
</evidence>
<dbReference type="Proteomes" id="UP000316238">
    <property type="component" value="Unassembled WGS sequence"/>
</dbReference>
<feature type="domain" description="LysM" evidence="2">
    <location>
        <begin position="149"/>
        <end position="199"/>
    </location>
</feature>
<reference evidence="3" key="1">
    <citation type="submission" date="2017-07" db="EMBL/GenBank/DDBJ databases">
        <title>The cable genome - Insights into the physiology and evolution of filamentous bacteria capable of sulfide oxidation via long distance electron transfer.</title>
        <authorList>
            <person name="Thorup C."/>
            <person name="Bjerg J.T."/>
            <person name="Schreiber L."/>
            <person name="Nielsen L.P."/>
            <person name="Kjeldsen K.U."/>
            <person name="Boesen T."/>
            <person name="Boggild A."/>
            <person name="Meysman F."/>
            <person name="Geelhoed J."/>
            <person name="Schramm A."/>
        </authorList>
    </citation>
    <scope>NUCLEOTIDE SEQUENCE [LARGE SCALE GENOMIC DNA]</scope>
    <source>
        <strain evidence="3">GS</strain>
    </source>
</reference>
<feature type="transmembrane region" description="Helical" evidence="1">
    <location>
        <begin position="45"/>
        <end position="64"/>
    </location>
</feature>
<evidence type="ECO:0000259" key="2">
    <source>
        <dbReference type="PROSITE" id="PS51782"/>
    </source>
</evidence>
<comment type="caution">
    <text evidence="3">The sequence shown here is derived from an EMBL/GenBank/DDBJ whole genome shotgun (WGS) entry which is preliminary data.</text>
</comment>
<sequence length="210" mass="24606">MQFLEKIWKLLFLAQMPWQLIAAIVVIFVFIPCAVVKLVPCLLVILLYIISFTANVIIWFFLFTESQVSQFLRKCNKNPPFIVYIAGDALVTLKKSIEFLLSKAKSFSPKKWYSLPFIVVFAYFSYQYHYIDILFDNTVRYWHELNKYTHYKVKDGDCLGKIAQQYHVPMPVIISENSSRYPSLTSDPDDISKGWVLRIPRYYSSGIKND</sequence>
<dbReference type="InterPro" id="IPR036779">
    <property type="entry name" value="LysM_dom_sf"/>
</dbReference>
<evidence type="ECO:0000313" key="3">
    <source>
        <dbReference type="EMBL" id="TAA74768.1"/>
    </source>
</evidence>
<proteinExistence type="predicted"/>
<dbReference type="InterPro" id="IPR018392">
    <property type="entry name" value="LysM"/>
</dbReference>
<protein>
    <submittedName>
        <fullName evidence="3">LysM domain-containing protein</fullName>
    </submittedName>
</protein>